<evidence type="ECO:0000313" key="2">
    <source>
        <dbReference type="Proteomes" id="UP001501175"/>
    </source>
</evidence>
<reference evidence="2" key="1">
    <citation type="journal article" date="2019" name="Int. J. Syst. Evol. Microbiol.">
        <title>The Global Catalogue of Microorganisms (GCM) 10K type strain sequencing project: providing services to taxonomists for standard genome sequencing and annotation.</title>
        <authorList>
            <consortium name="The Broad Institute Genomics Platform"/>
            <consortium name="The Broad Institute Genome Sequencing Center for Infectious Disease"/>
            <person name="Wu L."/>
            <person name="Ma J."/>
        </authorList>
    </citation>
    <scope>NUCLEOTIDE SEQUENCE [LARGE SCALE GENOMIC DNA]</scope>
    <source>
        <strain evidence="2">JCM 17927</strain>
    </source>
</reference>
<comment type="caution">
    <text evidence="1">The sequence shown here is derived from an EMBL/GenBank/DDBJ whole genome shotgun (WGS) entry which is preliminary data.</text>
</comment>
<dbReference type="RefSeq" id="WP_345246699.1">
    <property type="nucleotide sequence ID" value="NZ_BAABHD010000074.1"/>
</dbReference>
<proteinExistence type="predicted"/>
<accession>A0ABP8N9I6</accession>
<dbReference type="Proteomes" id="UP001501175">
    <property type="component" value="Unassembled WGS sequence"/>
</dbReference>
<organism evidence="1 2">
    <name type="scientific">Nibrella saemangeumensis</name>
    <dbReference type="NCBI Taxonomy" id="1084526"/>
    <lineage>
        <taxon>Bacteria</taxon>
        <taxon>Pseudomonadati</taxon>
        <taxon>Bacteroidota</taxon>
        <taxon>Cytophagia</taxon>
        <taxon>Cytophagales</taxon>
        <taxon>Spirosomataceae</taxon>
        <taxon>Nibrella</taxon>
    </lineage>
</organism>
<protein>
    <submittedName>
        <fullName evidence="1">Uncharacterized protein</fullName>
    </submittedName>
</protein>
<dbReference type="EMBL" id="BAABHD010000074">
    <property type="protein sequence ID" value="GAA4463607.1"/>
    <property type="molecule type" value="Genomic_DNA"/>
</dbReference>
<keyword evidence="2" id="KW-1185">Reference proteome</keyword>
<gene>
    <name evidence="1" type="ORF">GCM10023189_41820</name>
</gene>
<name>A0ABP8N9I6_9BACT</name>
<sequence length="190" mass="22009">MLPELKDLFDAISNAANTTTLLINFKSLGLKIPSVAVKEFYNNDAEVSKILDLCFYRKQVMWENHSYEDIDWCMNSLKDLRDNCDSISESFPLRKDPKSKDFVFANLLRAWANYCDEAYKDILKLELTGKSLQSILSNFRKKAYPIVVTFIYALPDGYISRINALQKLEYGVKNSNLHIRHVIPNWSIEL</sequence>
<evidence type="ECO:0000313" key="1">
    <source>
        <dbReference type="EMBL" id="GAA4463607.1"/>
    </source>
</evidence>